<evidence type="ECO:0000256" key="7">
    <source>
        <dbReference type="SAM" id="MobiDB-lite"/>
    </source>
</evidence>
<dbReference type="GeneTree" id="ENSGT01050000244894"/>
<feature type="region of interest" description="Disordered" evidence="7">
    <location>
        <begin position="71"/>
        <end position="120"/>
    </location>
</feature>
<reference evidence="9" key="3">
    <citation type="submission" date="2025-09" db="UniProtKB">
        <authorList>
            <consortium name="Ensembl"/>
        </authorList>
    </citation>
    <scope>IDENTIFICATION</scope>
</reference>
<evidence type="ECO:0000256" key="4">
    <source>
        <dbReference type="ARBA" id="ARBA00022989"/>
    </source>
</evidence>
<comment type="similarity">
    <text evidence="2 6">Belongs to the TMC family.</text>
</comment>
<dbReference type="GO" id="GO:0005886">
    <property type="term" value="C:plasma membrane"/>
    <property type="evidence" value="ECO:0007669"/>
    <property type="project" value="InterPro"/>
</dbReference>
<keyword evidence="3 6" id="KW-0812">Transmembrane</keyword>
<feature type="region of interest" description="Disordered" evidence="7">
    <location>
        <begin position="1"/>
        <end position="36"/>
    </location>
</feature>
<feature type="transmembrane region" description="Helical" evidence="6">
    <location>
        <begin position="544"/>
        <end position="567"/>
    </location>
</feature>
<organism evidence="9 10">
    <name type="scientific">Strigops habroptila</name>
    <name type="common">Kakapo</name>
    <dbReference type="NCBI Taxonomy" id="2489341"/>
    <lineage>
        <taxon>Eukaryota</taxon>
        <taxon>Metazoa</taxon>
        <taxon>Chordata</taxon>
        <taxon>Craniata</taxon>
        <taxon>Vertebrata</taxon>
        <taxon>Euteleostomi</taxon>
        <taxon>Archelosauria</taxon>
        <taxon>Archosauria</taxon>
        <taxon>Dinosauria</taxon>
        <taxon>Saurischia</taxon>
        <taxon>Theropoda</taxon>
        <taxon>Coelurosauria</taxon>
        <taxon>Aves</taxon>
        <taxon>Neognathae</taxon>
        <taxon>Neoaves</taxon>
        <taxon>Telluraves</taxon>
        <taxon>Australaves</taxon>
        <taxon>Psittaciformes</taxon>
        <taxon>Psittacidae</taxon>
        <taxon>Strigops</taxon>
    </lineage>
</organism>
<dbReference type="GO" id="GO:0008381">
    <property type="term" value="F:mechanosensitive monoatomic ion channel activity"/>
    <property type="evidence" value="ECO:0007669"/>
    <property type="project" value="TreeGrafter"/>
</dbReference>
<keyword evidence="4 6" id="KW-1133">Transmembrane helix</keyword>
<feature type="transmembrane region" description="Helical" evidence="6">
    <location>
        <begin position="198"/>
        <end position="220"/>
    </location>
</feature>
<evidence type="ECO:0000313" key="10">
    <source>
        <dbReference type="Proteomes" id="UP000472266"/>
    </source>
</evidence>
<evidence type="ECO:0000259" key="8">
    <source>
        <dbReference type="Pfam" id="PF07810"/>
    </source>
</evidence>
<feature type="transmembrane region" description="Helical" evidence="6">
    <location>
        <begin position="389"/>
        <end position="410"/>
    </location>
</feature>
<dbReference type="GO" id="GO:0050954">
    <property type="term" value="P:sensory perception of mechanical stimulus"/>
    <property type="evidence" value="ECO:0007669"/>
    <property type="project" value="Ensembl"/>
</dbReference>
<feature type="domain" description="TMC" evidence="8">
    <location>
        <begin position="476"/>
        <end position="586"/>
    </location>
</feature>
<feature type="transmembrane region" description="Helical" evidence="6">
    <location>
        <begin position="588"/>
        <end position="614"/>
    </location>
</feature>
<accession>A0A672TIJ5</accession>
<reference evidence="9" key="2">
    <citation type="submission" date="2025-08" db="UniProtKB">
        <authorList>
            <consortium name="Ensembl"/>
        </authorList>
    </citation>
    <scope>IDENTIFICATION</scope>
</reference>
<proteinExistence type="inferred from homology"/>
<feature type="compositionally biased region" description="Basic and acidic residues" evidence="7">
    <location>
        <begin position="100"/>
        <end position="120"/>
    </location>
</feature>
<feature type="transmembrane region" description="Helical" evidence="6">
    <location>
        <begin position="485"/>
        <end position="503"/>
    </location>
</feature>
<feature type="compositionally biased region" description="Polar residues" evidence="7">
    <location>
        <begin position="1"/>
        <end position="14"/>
    </location>
</feature>
<evidence type="ECO:0000256" key="5">
    <source>
        <dbReference type="ARBA" id="ARBA00023136"/>
    </source>
</evidence>
<keyword evidence="5 6" id="KW-0472">Membrane</keyword>
<dbReference type="InterPro" id="IPR038900">
    <property type="entry name" value="TMC"/>
</dbReference>
<dbReference type="Proteomes" id="UP000472266">
    <property type="component" value="Chromosome 5"/>
</dbReference>
<dbReference type="InParanoid" id="A0A672TIJ5"/>
<feature type="transmembrane region" description="Helical" evidence="6">
    <location>
        <begin position="647"/>
        <end position="671"/>
    </location>
</feature>
<dbReference type="AlphaFoldDB" id="A0A672TIJ5"/>
<reference evidence="9 10" key="1">
    <citation type="submission" date="2019-11" db="EMBL/GenBank/DDBJ databases">
        <title>Strigops habroptila (kakapo) genome, bStrHab1, primary haplotype, v2.</title>
        <authorList>
            <person name="Jarvis E.D."/>
            <person name="Howard J."/>
            <person name="Rhie A."/>
            <person name="Phillippy A."/>
            <person name="Korlach J."/>
            <person name="Digby A."/>
            <person name="Iorns D."/>
            <person name="Eason D."/>
            <person name="Robertson B."/>
            <person name="Raemaekers T."/>
            <person name="Howe K."/>
            <person name="Lewin H."/>
            <person name="Damas J."/>
            <person name="Hastie A."/>
            <person name="Tracey A."/>
            <person name="Chow W."/>
            <person name="Fedrigo O."/>
        </authorList>
    </citation>
    <scope>NUCLEOTIDE SEQUENCE [LARGE SCALE GENOMIC DNA]</scope>
</reference>
<comment type="subcellular location">
    <subcellularLocation>
        <location evidence="1 6">Membrane</location>
        <topology evidence="1 6">Multi-pass membrane protein</topology>
    </subcellularLocation>
</comment>
<feature type="transmembrane region" description="Helical" evidence="6">
    <location>
        <begin position="296"/>
        <end position="314"/>
    </location>
</feature>
<protein>
    <recommendedName>
        <fullName evidence="6">Transmembrane channel-like protein</fullName>
    </recommendedName>
</protein>
<dbReference type="FunCoup" id="A0A672TIJ5">
    <property type="interactions" value="24"/>
</dbReference>
<evidence type="ECO:0000256" key="6">
    <source>
        <dbReference type="RuleBase" id="RU310713"/>
    </source>
</evidence>
<name>A0A672TIJ5_STRHB</name>
<sequence length="719" mass="81645">SLRIQSNEGWTSGSGAALPRRGGVPGGGRAGCHVVASPAPEPLRFLPLAEVFAPEETRAAAPVGFLQQLPSYQSARRRRSAPGGGTQERRAAPQGSVRRRGSEARGPEREEDDQAARPAREYPLSIAEKRRLRDWQQADTKYLSGWKQWKRASSKSVKKVLNEAKELSSYLQLWRRDIHSIEGKFGTGIQSYFSFLRFLVLLNFVIFILMFSFVTLPSIISKYEIFNSTFAKIPPQNTEAHCTVYTPSGNKGLVSFYTYLKDLLSGTGFLEVTRLFYGYYTIDAAWFSILRYNLPLAYLLATFAYLALSFLWIIKRSVEGFKQNLVHDEDQFQSYCNKVFAGWDFCITDPNAARLKHRSLLYELQTDLEEERLKRKIADRTVKEKLRIYSLRIFINIIVLAVLSGCFYSISRATVFSQENSNVSISNVNFQANLLVQYLPSVTITLANFIAPQIFSFLIRFEDYSPYCKHSNLKKCWRAQVGQEMYKLMIFDFIIILAVTLFVDFPRKLLVDHCSWKPVQWFGLQEFGISDNVLGIVYGQTICWIGTFFSPLLPAIATIKYFIIFYIKKISLIRTCKPSARPIRASSSNFFFLVVLLIGLILAFIPLGISIAYIPSSKACGPFMSFNTSWEVVPDTVLGFPTGLQQVIYGIASEAFAVPFFMVICLVMFYFMALAGAHKRVVEQLREQLVMVRFDPLFCTPKVFFVMSVVGHAEGHQFS</sequence>
<gene>
    <name evidence="9" type="primary">TMC7</name>
</gene>
<evidence type="ECO:0000256" key="2">
    <source>
        <dbReference type="ARBA" id="ARBA00006510"/>
    </source>
</evidence>
<feature type="transmembrane region" description="Helical" evidence="6">
    <location>
        <begin position="430"/>
        <end position="451"/>
    </location>
</feature>
<dbReference type="Pfam" id="PF07810">
    <property type="entry name" value="TMC"/>
    <property type="match status" value="1"/>
</dbReference>
<dbReference type="GO" id="GO:0008200">
    <property type="term" value="F:ion channel inhibitor activity"/>
    <property type="evidence" value="ECO:0007669"/>
    <property type="project" value="Ensembl"/>
</dbReference>
<evidence type="ECO:0000313" key="9">
    <source>
        <dbReference type="Ensembl" id="ENSSHBP00005000496.1"/>
    </source>
</evidence>
<keyword evidence="10" id="KW-1185">Reference proteome</keyword>
<dbReference type="OMA" id="QFFMTFF"/>
<evidence type="ECO:0000256" key="1">
    <source>
        <dbReference type="ARBA" id="ARBA00004141"/>
    </source>
</evidence>
<dbReference type="PANTHER" id="PTHR23302:SF42">
    <property type="entry name" value="TRANSMEMBRANE CHANNEL-LIKE PROTEIN 7"/>
    <property type="match status" value="1"/>
</dbReference>
<dbReference type="Ensembl" id="ENSSHBT00005000612.1">
    <property type="protein sequence ID" value="ENSSHBP00005000496.1"/>
    <property type="gene ID" value="ENSSHBG00005000476.1"/>
</dbReference>
<evidence type="ECO:0000256" key="3">
    <source>
        <dbReference type="ARBA" id="ARBA00022692"/>
    </source>
</evidence>
<dbReference type="InterPro" id="IPR012496">
    <property type="entry name" value="TMC_dom"/>
</dbReference>
<dbReference type="PANTHER" id="PTHR23302">
    <property type="entry name" value="TRANSMEMBRANE CHANNEL-RELATED"/>
    <property type="match status" value="1"/>
</dbReference>